<keyword evidence="1" id="KW-1133">Transmembrane helix</keyword>
<sequence length="164" mass="17948">MNPNNDNKDSRKQMSSSRLFGGIATLFSNPSALIALRVPADQDRPSGFILTYFGSFFHRQKQYGSSDSDPDSSSAYIYESSLQRAIAIISSILSAIILFGSIVSLYFVHNSYLSLGMLGGWTILFATVVGWLMDGKWENVFAATAAYLASVGCIYQRELGWGSS</sequence>
<protein>
    <recommendedName>
        <fullName evidence="2">DUF6594 domain-containing protein</fullName>
    </recommendedName>
</protein>
<dbReference type="InParanoid" id="A0A1E1JZY0"/>
<accession>A0A1E1JZY0</accession>
<name>A0A1E1JZY0_9HELO</name>
<dbReference type="EMBL" id="FJUW01000004">
    <property type="protein sequence ID" value="CZS91373.1"/>
    <property type="molecule type" value="Genomic_DNA"/>
</dbReference>
<feature type="domain" description="DUF6594" evidence="2">
    <location>
        <begin position="27"/>
        <end position="149"/>
    </location>
</feature>
<keyword evidence="4" id="KW-1185">Reference proteome</keyword>
<dbReference type="PANTHER" id="PTHR34502">
    <property type="entry name" value="DUF6594 DOMAIN-CONTAINING PROTEIN-RELATED"/>
    <property type="match status" value="1"/>
</dbReference>
<feature type="transmembrane region" description="Helical" evidence="1">
    <location>
        <begin position="85"/>
        <end position="108"/>
    </location>
</feature>
<gene>
    <name evidence="3" type="ORF">RCO7_07116</name>
</gene>
<evidence type="ECO:0000259" key="2">
    <source>
        <dbReference type="Pfam" id="PF20237"/>
    </source>
</evidence>
<proteinExistence type="predicted"/>
<dbReference type="PANTHER" id="PTHR34502:SF4">
    <property type="entry name" value="DUF6594 DOMAIN-CONTAINING PROTEIN"/>
    <property type="match status" value="1"/>
</dbReference>
<dbReference type="Pfam" id="PF20237">
    <property type="entry name" value="DUF6594"/>
    <property type="match status" value="1"/>
</dbReference>
<dbReference type="Proteomes" id="UP000178129">
    <property type="component" value="Unassembled WGS sequence"/>
</dbReference>
<evidence type="ECO:0000313" key="3">
    <source>
        <dbReference type="EMBL" id="CZS91373.1"/>
    </source>
</evidence>
<reference evidence="4" key="1">
    <citation type="submission" date="2016-03" db="EMBL/GenBank/DDBJ databases">
        <authorList>
            <person name="Ploux O."/>
        </authorList>
    </citation>
    <scope>NUCLEOTIDE SEQUENCE [LARGE SCALE GENOMIC DNA]</scope>
    <source>
        <strain evidence="4">UK7</strain>
    </source>
</reference>
<feature type="transmembrane region" description="Helical" evidence="1">
    <location>
        <begin position="115"/>
        <end position="133"/>
    </location>
</feature>
<dbReference type="AlphaFoldDB" id="A0A1E1JZY0"/>
<keyword evidence="1" id="KW-0812">Transmembrane</keyword>
<organism evidence="3 4">
    <name type="scientific">Rhynchosporium graminicola</name>
    <dbReference type="NCBI Taxonomy" id="2792576"/>
    <lineage>
        <taxon>Eukaryota</taxon>
        <taxon>Fungi</taxon>
        <taxon>Dikarya</taxon>
        <taxon>Ascomycota</taxon>
        <taxon>Pezizomycotina</taxon>
        <taxon>Leotiomycetes</taxon>
        <taxon>Helotiales</taxon>
        <taxon>Ploettnerulaceae</taxon>
        <taxon>Rhynchosporium</taxon>
    </lineage>
</organism>
<comment type="caution">
    <text evidence="3">The sequence shown here is derived from an EMBL/GenBank/DDBJ whole genome shotgun (WGS) entry which is preliminary data.</text>
</comment>
<evidence type="ECO:0000256" key="1">
    <source>
        <dbReference type="SAM" id="Phobius"/>
    </source>
</evidence>
<keyword evidence="1" id="KW-0472">Membrane</keyword>
<dbReference type="InterPro" id="IPR046529">
    <property type="entry name" value="DUF6594"/>
</dbReference>
<dbReference type="STRING" id="914237.A0A1E1JZY0"/>
<evidence type="ECO:0000313" key="4">
    <source>
        <dbReference type="Proteomes" id="UP000178129"/>
    </source>
</evidence>